<dbReference type="Proteomes" id="UP001295469">
    <property type="component" value="Chromosome A01"/>
</dbReference>
<name>A0A078GNY4_BRANA</name>
<protein>
    <submittedName>
        <fullName evidence="1">(rape) hypothetical protein</fullName>
    </submittedName>
    <submittedName>
        <fullName evidence="2">BnaA01g05790D protein</fullName>
    </submittedName>
</protein>
<dbReference type="EMBL" id="HG994355">
    <property type="protein sequence ID" value="CAF2147621.1"/>
    <property type="molecule type" value="Genomic_DNA"/>
</dbReference>
<reference evidence="2" key="2">
    <citation type="submission" date="2014-06" db="EMBL/GenBank/DDBJ databases">
        <authorList>
            <person name="Genoscope - CEA"/>
        </authorList>
    </citation>
    <scope>NUCLEOTIDE SEQUENCE</scope>
</reference>
<dbReference type="Proteomes" id="UP000028999">
    <property type="component" value="Unassembled WGS sequence"/>
</dbReference>
<reference evidence="2 3" key="1">
    <citation type="journal article" date="2014" name="Science">
        <title>Plant genetics. Early allopolyploid evolution in the post-Neolithic Brassica napus oilseed genome.</title>
        <authorList>
            <person name="Chalhoub B."/>
            <person name="Denoeud F."/>
            <person name="Liu S."/>
            <person name="Parkin I.A."/>
            <person name="Tang H."/>
            <person name="Wang X."/>
            <person name="Chiquet J."/>
            <person name="Belcram H."/>
            <person name="Tong C."/>
            <person name="Samans B."/>
            <person name="Correa M."/>
            <person name="Da Silva C."/>
            <person name="Just J."/>
            <person name="Falentin C."/>
            <person name="Koh C.S."/>
            <person name="Le Clainche I."/>
            <person name="Bernard M."/>
            <person name="Bento P."/>
            <person name="Noel B."/>
            <person name="Labadie K."/>
            <person name="Alberti A."/>
            <person name="Charles M."/>
            <person name="Arnaud D."/>
            <person name="Guo H."/>
            <person name="Daviaud C."/>
            <person name="Alamery S."/>
            <person name="Jabbari K."/>
            <person name="Zhao M."/>
            <person name="Edger P.P."/>
            <person name="Chelaifa H."/>
            <person name="Tack D."/>
            <person name="Lassalle G."/>
            <person name="Mestiri I."/>
            <person name="Schnel N."/>
            <person name="Le Paslier M.C."/>
            <person name="Fan G."/>
            <person name="Renault V."/>
            <person name="Bayer P.E."/>
            <person name="Golicz A.A."/>
            <person name="Manoli S."/>
            <person name="Lee T.H."/>
            <person name="Thi V.H."/>
            <person name="Chalabi S."/>
            <person name="Hu Q."/>
            <person name="Fan C."/>
            <person name="Tollenaere R."/>
            <person name="Lu Y."/>
            <person name="Battail C."/>
            <person name="Shen J."/>
            <person name="Sidebottom C.H."/>
            <person name="Wang X."/>
            <person name="Canaguier A."/>
            <person name="Chauveau A."/>
            <person name="Berard A."/>
            <person name="Deniot G."/>
            <person name="Guan M."/>
            <person name="Liu Z."/>
            <person name="Sun F."/>
            <person name="Lim Y.P."/>
            <person name="Lyons E."/>
            <person name="Town C.D."/>
            <person name="Bancroft I."/>
            <person name="Wang X."/>
            <person name="Meng J."/>
            <person name="Ma J."/>
            <person name="Pires J.C."/>
            <person name="King G.J."/>
            <person name="Brunel D."/>
            <person name="Delourme R."/>
            <person name="Renard M."/>
            <person name="Aury J.M."/>
            <person name="Adams K.L."/>
            <person name="Batley J."/>
            <person name="Snowdon R.J."/>
            <person name="Tost J."/>
            <person name="Edwards D."/>
            <person name="Zhou Y."/>
            <person name="Hua W."/>
            <person name="Sharpe A.G."/>
            <person name="Paterson A.H."/>
            <person name="Guan C."/>
            <person name="Wincker P."/>
        </authorList>
    </citation>
    <scope>NUCLEOTIDE SEQUENCE [LARGE SCALE GENOMIC DNA]</scope>
    <source>
        <strain evidence="3">cv. Darmor-bzh</strain>
    </source>
</reference>
<dbReference type="AlphaFoldDB" id="A0A078GNY4"/>
<dbReference type="Gramene" id="CDY28270">
    <property type="protein sequence ID" value="CDY28270"/>
    <property type="gene ID" value="GSBRNA2T00040007001"/>
</dbReference>
<keyword evidence="3" id="KW-1185">Reference proteome</keyword>
<accession>A0A078GNY4</accession>
<evidence type="ECO:0000313" key="3">
    <source>
        <dbReference type="Proteomes" id="UP000028999"/>
    </source>
</evidence>
<dbReference type="PaxDb" id="3708-A0A078GNY4"/>
<reference evidence="1" key="3">
    <citation type="submission" date="2021-01" db="EMBL/GenBank/DDBJ databases">
        <authorList>
            <consortium name="Genoscope - CEA"/>
            <person name="William W."/>
        </authorList>
    </citation>
    <scope>NUCLEOTIDE SEQUENCE</scope>
</reference>
<sequence>MTISETQNMYLVIKLNILFNPIKFWQNLQKAEPERPSSGKPENSSKETGELRLLFDVSFWDISVVVIEDKPFPPLPQLENLMRLLPLFTDL</sequence>
<gene>
    <name evidence="2" type="primary">BnaA01g05790D</name>
    <name evidence="1" type="ORF">DARMORV10_A01P06830.1</name>
    <name evidence="2" type="ORF">GSBRNA2T00040007001</name>
</gene>
<evidence type="ECO:0000313" key="1">
    <source>
        <dbReference type="EMBL" id="CAF2147621.1"/>
    </source>
</evidence>
<proteinExistence type="predicted"/>
<evidence type="ECO:0000313" key="2">
    <source>
        <dbReference type="EMBL" id="CDY28270.1"/>
    </source>
</evidence>
<organism evidence="2 3">
    <name type="scientific">Brassica napus</name>
    <name type="common">Rape</name>
    <dbReference type="NCBI Taxonomy" id="3708"/>
    <lineage>
        <taxon>Eukaryota</taxon>
        <taxon>Viridiplantae</taxon>
        <taxon>Streptophyta</taxon>
        <taxon>Embryophyta</taxon>
        <taxon>Tracheophyta</taxon>
        <taxon>Spermatophyta</taxon>
        <taxon>Magnoliopsida</taxon>
        <taxon>eudicotyledons</taxon>
        <taxon>Gunneridae</taxon>
        <taxon>Pentapetalae</taxon>
        <taxon>rosids</taxon>
        <taxon>malvids</taxon>
        <taxon>Brassicales</taxon>
        <taxon>Brassicaceae</taxon>
        <taxon>Brassiceae</taxon>
        <taxon>Brassica</taxon>
    </lineage>
</organism>
<dbReference type="EMBL" id="LK032216">
    <property type="protein sequence ID" value="CDY28270.1"/>
    <property type="molecule type" value="Genomic_DNA"/>
</dbReference>